<gene>
    <name evidence="6" type="ORF">A7U60_g6347</name>
</gene>
<evidence type="ECO:0000313" key="7">
    <source>
        <dbReference type="Proteomes" id="UP000757232"/>
    </source>
</evidence>
<organism evidence="6 7">
    <name type="scientific">Sanghuangporus baumii</name>
    <name type="common">Phellinus baumii</name>
    <dbReference type="NCBI Taxonomy" id="108892"/>
    <lineage>
        <taxon>Eukaryota</taxon>
        <taxon>Fungi</taxon>
        <taxon>Dikarya</taxon>
        <taxon>Basidiomycota</taxon>
        <taxon>Agaricomycotina</taxon>
        <taxon>Agaricomycetes</taxon>
        <taxon>Hymenochaetales</taxon>
        <taxon>Hymenochaetaceae</taxon>
        <taxon>Sanghuangporus</taxon>
    </lineage>
</organism>
<proteinExistence type="predicted"/>
<evidence type="ECO:0000313" key="6">
    <source>
        <dbReference type="EMBL" id="OCB86664.1"/>
    </source>
</evidence>
<reference evidence="6" key="1">
    <citation type="submission" date="2016-06" db="EMBL/GenBank/DDBJ databases">
        <title>Draft Genome sequence of the fungus Inonotus baumii.</title>
        <authorList>
            <person name="Zhu H."/>
            <person name="Lin W."/>
        </authorList>
    </citation>
    <scope>NUCLEOTIDE SEQUENCE</scope>
    <source>
        <strain evidence="6">821</strain>
    </source>
</reference>
<keyword evidence="3 5" id="KW-1133">Transmembrane helix</keyword>
<dbReference type="PANTHER" id="PTHR31465:SF1">
    <property type="entry name" value="PROTEIN RTA1-RELATED"/>
    <property type="match status" value="1"/>
</dbReference>
<evidence type="ECO:0000256" key="1">
    <source>
        <dbReference type="ARBA" id="ARBA00004141"/>
    </source>
</evidence>
<keyword evidence="2 5" id="KW-0812">Transmembrane</keyword>
<accession>A0A9Q5HVE0</accession>
<feature type="transmembrane region" description="Helical" evidence="5">
    <location>
        <begin position="25"/>
        <end position="45"/>
    </location>
</feature>
<evidence type="ECO:0000256" key="5">
    <source>
        <dbReference type="SAM" id="Phobius"/>
    </source>
</evidence>
<dbReference type="AlphaFoldDB" id="A0A9Q5HVE0"/>
<feature type="transmembrane region" description="Helical" evidence="5">
    <location>
        <begin position="93"/>
        <end position="113"/>
    </location>
</feature>
<dbReference type="InterPro" id="IPR007568">
    <property type="entry name" value="RTA1"/>
</dbReference>
<dbReference type="EMBL" id="LNZH02000200">
    <property type="protein sequence ID" value="OCB86664.1"/>
    <property type="molecule type" value="Genomic_DNA"/>
</dbReference>
<name>A0A9Q5HVE0_SANBA</name>
<evidence type="ECO:0000256" key="3">
    <source>
        <dbReference type="ARBA" id="ARBA00022989"/>
    </source>
</evidence>
<dbReference type="PANTHER" id="PTHR31465">
    <property type="entry name" value="PROTEIN RTA1-RELATED"/>
    <property type="match status" value="1"/>
</dbReference>
<comment type="subcellular location">
    <subcellularLocation>
        <location evidence="1">Membrane</location>
        <topology evidence="1">Multi-pass membrane protein</topology>
    </subcellularLocation>
</comment>
<sequence length="220" mass="24400">MPAPLDSTTHNWPLETFHYIPDKDLAVAAAAAYGIILNIIGYRIWRRKSYWGWLAPTSAGPAGYLVFNYFVYKRVLDTFATGRDRYSLFPAELVFWCLIASTFAAFVLQDAGAGLRAIPESTGRFFFLAGVIVSAPIYGTFIIFLVHSPAMIQTIYRLAELDQGNDGELATHEKYFYTLDVLPLACAITIYAVFWPGSLIAKASTQEPAVQMSATGAYRV</sequence>
<dbReference type="Pfam" id="PF04479">
    <property type="entry name" value="RTA1"/>
    <property type="match status" value="2"/>
</dbReference>
<evidence type="ECO:0000256" key="2">
    <source>
        <dbReference type="ARBA" id="ARBA00022692"/>
    </source>
</evidence>
<dbReference type="GO" id="GO:0016020">
    <property type="term" value="C:membrane"/>
    <property type="evidence" value="ECO:0007669"/>
    <property type="project" value="UniProtKB-SubCell"/>
</dbReference>
<dbReference type="Proteomes" id="UP000757232">
    <property type="component" value="Unassembled WGS sequence"/>
</dbReference>
<keyword evidence="4 5" id="KW-0472">Membrane</keyword>
<evidence type="ECO:0000256" key="4">
    <source>
        <dbReference type="ARBA" id="ARBA00023136"/>
    </source>
</evidence>
<feature type="transmembrane region" description="Helical" evidence="5">
    <location>
        <begin position="52"/>
        <end position="71"/>
    </location>
</feature>
<feature type="transmembrane region" description="Helical" evidence="5">
    <location>
        <begin position="175"/>
        <end position="194"/>
    </location>
</feature>
<feature type="transmembrane region" description="Helical" evidence="5">
    <location>
        <begin position="125"/>
        <end position="146"/>
    </location>
</feature>
<protein>
    <submittedName>
        <fullName evidence="6">RTA1 like protein</fullName>
    </submittedName>
</protein>
<comment type="caution">
    <text evidence="6">The sequence shown here is derived from an EMBL/GenBank/DDBJ whole genome shotgun (WGS) entry which is preliminary data.</text>
</comment>
<dbReference type="OrthoDB" id="3358017at2759"/>
<keyword evidence="7" id="KW-1185">Reference proteome</keyword>